<proteinExistence type="predicted"/>
<dbReference type="InterPro" id="IPR001683">
    <property type="entry name" value="PX_dom"/>
</dbReference>
<feature type="domain" description="PX" evidence="1">
    <location>
        <begin position="1"/>
        <end position="118"/>
    </location>
</feature>
<dbReference type="Pfam" id="PF00787">
    <property type="entry name" value="PX"/>
    <property type="match status" value="1"/>
</dbReference>
<dbReference type="SMART" id="SM00312">
    <property type="entry name" value="PX"/>
    <property type="match status" value="1"/>
</dbReference>
<keyword evidence="3" id="KW-1185">Reference proteome</keyword>
<dbReference type="Proteomes" id="UP000594638">
    <property type="component" value="Unassembled WGS sequence"/>
</dbReference>
<accession>A0A8S0RD57</accession>
<dbReference type="PANTHER" id="PTHR46757:SF2">
    <property type="entry name" value="OS05G0346100 PROTEIN"/>
    <property type="match status" value="1"/>
</dbReference>
<dbReference type="PANTHER" id="PTHR46757">
    <property type="entry name" value="SORTING NEXIN-RELATED"/>
    <property type="match status" value="1"/>
</dbReference>
<dbReference type="GO" id="GO:0005768">
    <property type="term" value="C:endosome"/>
    <property type="evidence" value="ECO:0007669"/>
    <property type="project" value="UniProtKB-ARBA"/>
</dbReference>
<dbReference type="GO" id="GO:0016020">
    <property type="term" value="C:membrane"/>
    <property type="evidence" value="ECO:0007669"/>
    <property type="project" value="UniProtKB-ARBA"/>
</dbReference>
<dbReference type="InterPro" id="IPR036871">
    <property type="entry name" value="PX_dom_sf"/>
</dbReference>
<dbReference type="Gramene" id="OE9A120691T1">
    <property type="protein sequence ID" value="OE9A120691C1"/>
    <property type="gene ID" value="OE9A120691"/>
</dbReference>
<dbReference type="GO" id="GO:0035091">
    <property type="term" value="F:phosphatidylinositol binding"/>
    <property type="evidence" value="ECO:0007669"/>
    <property type="project" value="InterPro"/>
</dbReference>
<dbReference type="Gene3D" id="3.30.1520.10">
    <property type="entry name" value="Phox-like domain"/>
    <property type="match status" value="1"/>
</dbReference>
<protein>
    <submittedName>
        <fullName evidence="2">Sorting nexin 2A</fullName>
    </submittedName>
</protein>
<dbReference type="InterPro" id="IPR044279">
    <property type="entry name" value="SNX2A/B"/>
</dbReference>
<gene>
    <name evidence="2" type="ORF">OLEA9_A120691</name>
</gene>
<comment type="caution">
    <text evidence="2">The sequence shown here is derived from an EMBL/GenBank/DDBJ whole genome shotgun (WGS) entry which is preliminary data.</text>
</comment>
<sequence>MKDKKLATILHNKDTGKTVAKPSPDEGALPLWYSDFRVRRRFKDVVILSDRLNESYRGLFIPPRPDKSIVVSQVMQKQDFVEQRTLALEKYLKKLTEHPMIKKSDELRVFLTVQGRMPLPPSINVASRMLDGAARLPKQLLRESRSMIEL</sequence>
<dbReference type="SUPFAM" id="SSF64268">
    <property type="entry name" value="PX domain"/>
    <property type="match status" value="1"/>
</dbReference>
<organism evidence="2 3">
    <name type="scientific">Olea europaea subsp. europaea</name>
    <dbReference type="NCBI Taxonomy" id="158383"/>
    <lineage>
        <taxon>Eukaryota</taxon>
        <taxon>Viridiplantae</taxon>
        <taxon>Streptophyta</taxon>
        <taxon>Embryophyta</taxon>
        <taxon>Tracheophyta</taxon>
        <taxon>Spermatophyta</taxon>
        <taxon>Magnoliopsida</taxon>
        <taxon>eudicotyledons</taxon>
        <taxon>Gunneridae</taxon>
        <taxon>Pentapetalae</taxon>
        <taxon>asterids</taxon>
        <taxon>lamiids</taxon>
        <taxon>Lamiales</taxon>
        <taxon>Oleaceae</taxon>
        <taxon>Oleeae</taxon>
        <taxon>Olea</taxon>
    </lineage>
</organism>
<dbReference type="AlphaFoldDB" id="A0A8S0RD57"/>
<name>A0A8S0RD57_OLEEU</name>
<reference evidence="2 3" key="1">
    <citation type="submission" date="2019-12" db="EMBL/GenBank/DDBJ databases">
        <authorList>
            <person name="Alioto T."/>
            <person name="Alioto T."/>
            <person name="Gomez Garrido J."/>
        </authorList>
    </citation>
    <scope>NUCLEOTIDE SEQUENCE [LARGE SCALE GENOMIC DNA]</scope>
</reference>
<evidence type="ECO:0000313" key="3">
    <source>
        <dbReference type="Proteomes" id="UP000594638"/>
    </source>
</evidence>
<dbReference type="PROSITE" id="PS50195">
    <property type="entry name" value="PX"/>
    <property type="match status" value="1"/>
</dbReference>
<evidence type="ECO:0000313" key="2">
    <source>
        <dbReference type="EMBL" id="CAA2976762.1"/>
    </source>
</evidence>
<evidence type="ECO:0000259" key="1">
    <source>
        <dbReference type="PROSITE" id="PS50195"/>
    </source>
</evidence>
<dbReference type="EMBL" id="CACTIH010002543">
    <property type="protein sequence ID" value="CAA2976762.1"/>
    <property type="molecule type" value="Genomic_DNA"/>
</dbReference>
<dbReference type="OrthoDB" id="271164at2759"/>